<dbReference type="PANTHER" id="PTHR10963:SF55">
    <property type="entry name" value="GLYCOSIDE HYDROLASE FAMILY 16 PROTEIN"/>
    <property type="match status" value="1"/>
</dbReference>
<reference evidence="4 5" key="1">
    <citation type="submission" date="2018-06" db="EMBL/GenBank/DDBJ databases">
        <title>Chryseolinea flavus sp. nov., a member of the phylum Bacteroidetes isolated from soil.</title>
        <authorList>
            <person name="Li Y."/>
            <person name="Wang J."/>
        </authorList>
    </citation>
    <scope>NUCLEOTIDE SEQUENCE [LARGE SCALE GENOMIC DNA]</scope>
    <source>
        <strain evidence="4 5">SDU1-6</strain>
    </source>
</reference>
<dbReference type="RefSeq" id="WP_112748658.1">
    <property type="nucleotide sequence ID" value="NZ_QMFY01000011.1"/>
</dbReference>
<keyword evidence="4" id="KW-0378">Hydrolase</keyword>
<dbReference type="InterPro" id="IPR010414">
    <property type="entry name" value="FRG1"/>
</dbReference>
<dbReference type="AlphaFoldDB" id="A0A364Y079"/>
<comment type="similarity">
    <text evidence="1">Belongs to the glycosyl hydrolase 16 family.</text>
</comment>
<dbReference type="SUPFAM" id="SSF50405">
    <property type="entry name" value="Actin-crosslinking proteins"/>
    <property type="match status" value="1"/>
</dbReference>
<feature type="domain" description="GH16" evidence="3">
    <location>
        <begin position="2"/>
        <end position="256"/>
    </location>
</feature>
<dbReference type="InterPro" id="IPR000757">
    <property type="entry name" value="Beta-glucanase-like"/>
</dbReference>
<sequence>MNSFKFLFMSALMLIGLTLQAQTWQLEWSDEFTNSIGPAWGFDIGNGTNGWGNNEREYYRRENATIENGQLVITAKRENFGGQNYTSAKLTTGSTGYNWRYGKIEARMRLPAFQGSWPAFWMLGTNIGDPNVGWPKCGEIDIMEQTNTSNTVLGTIHWDNNGYVHYGGNTGTSVTNYHVYAIEWSPSSIKWFVDGVQFHEANILNNINSTNEFHNNFFLILNLAIGGNLPGFTINDAALPAKMYVDYVRVYKATTSPSNPPINSVIWLRGPSNQYVTSANGAGPMYCNRPTVQAWEQFTVVSAGNGKVALRGSNGRYVSSENGVAAMTCNRTTIGGWEQFDWVDAGSGKIALRGSNGQYVSSENGAAAMICNRASIQAWEQFSWGTGVAARSATTTEVVSETSAMSVYPNPSQGSLSIQVHEPSSITIVDSSSGKSVWSSRVKDVAYLTHLRTGTYVVIQKNEYGTHSKRIVVE</sequence>
<dbReference type="Pfam" id="PF00722">
    <property type="entry name" value="Glyco_hydro_16"/>
    <property type="match status" value="1"/>
</dbReference>
<dbReference type="OrthoDB" id="9776255at2"/>
<keyword evidence="2" id="KW-0732">Signal</keyword>
<organism evidence="4 5">
    <name type="scientific">Pseudochryseolinea flava</name>
    <dbReference type="NCBI Taxonomy" id="2059302"/>
    <lineage>
        <taxon>Bacteria</taxon>
        <taxon>Pseudomonadati</taxon>
        <taxon>Bacteroidota</taxon>
        <taxon>Cytophagia</taxon>
        <taxon>Cytophagales</taxon>
        <taxon>Fulvivirgaceae</taxon>
        <taxon>Pseudochryseolinea</taxon>
    </lineage>
</organism>
<evidence type="ECO:0000256" key="2">
    <source>
        <dbReference type="SAM" id="SignalP"/>
    </source>
</evidence>
<gene>
    <name evidence="4" type="ORF">DQQ10_19835</name>
</gene>
<keyword evidence="5" id="KW-1185">Reference proteome</keyword>
<dbReference type="NCBIfam" id="TIGR04183">
    <property type="entry name" value="Por_Secre_tail"/>
    <property type="match status" value="1"/>
</dbReference>
<dbReference type="PROSITE" id="PS51762">
    <property type="entry name" value="GH16_2"/>
    <property type="match status" value="1"/>
</dbReference>
<evidence type="ECO:0000256" key="1">
    <source>
        <dbReference type="ARBA" id="ARBA00006865"/>
    </source>
</evidence>
<name>A0A364Y079_9BACT</name>
<evidence type="ECO:0000259" key="3">
    <source>
        <dbReference type="PROSITE" id="PS51762"/>
    </source>
</evidence>
<dbReference type="InterPro" id="IPR026444">
    <property type="entry name" value="Secre_tail"/>
</dbReference>
<feature type="signal peptide" evidence="2">
    <location>
        <begin position="1"/>
        <end position="21"/>
    </location>
</feature>
<dbReference type="PANTHER" id="PTHR10963">
    <property type="entry name" value="GLYCOSYL HYDROLASE-RELATED"/>
    <property type="match status" value="1"/>
</dbReference>
<dbReference type="GO" id="GO:0005975">
    <property type="term" value="P:carbohydrate metabolic process"/>
    <property type="evidence" value="ECO:0007669"/>
    <property type="project" value="InterPro"/>
</dbReference>
<dbReference type="Gene3D" id="2.60.120.200">
    <property type="match status" value="1"/>
</dbReference>
<comment type="caution">
    <text evidence="4">The sequence shown here is derived from an EMBL/GenBank/DDBJ whole genome shotgun (WGS) entry which is preliminary data.</text>
</comment>
<proteinExistence type="inferred from homology"/>
<protein>
    <submittedName>
        <fullName evidence="4">Glycoside hydrolase</fullName>
    </submittedName>
</protein>
<dbReference type="Pfam" id="PF06229">
    <property type="entry name" value="FRG1"/>
    <property type="match status" value="1"/>
</dbReference>
<dbReference type="CDD" id="cd23342">
    <property type="entry name" value="beta-trefoil_FSCN_ZgPorA-like"/>
    <property type="match status" value="1"/>
</dbReference>
<accession>A0A364Y079</accession>
<evidence type="ECO:0000313" key="4">
    <source>
        <dbReference type="EMBL" id="RAV99469.1"/>
    </source>
</evidence>
<dbReference type="SUPFAM" id="SSF49899">
    <property type="entry name" value="Concanavalin A-like lectins/glucanases"/>
    <property type="match status" value="1"/>
</dbReference>
<dbReference type="InterPro" id="IPR050546">
    <property type="entry name" value="Glycosyl_Hydrlase_16"/>
</dbReference>
<feature type="chain" id="PRO_5016794279" evidence="2">
    <location>
        <begin position="22"/>
        <end position="474"/>
    </location>
</feature>
<dbReference type="Proteomes" id="UP000251889">
    <property type="component" value="Unassembled WGS sequence"/>
</dbReference>
<dbReference type="Gene3D" id="2.80.10.50">
    <property type="match status" value="1"/>
</dbReference>
<evidence type="ECO:0000313" key="5">
    <source>
        <dbReference type="Proteomes" id="UP000251889"/>
    </source>
</evidence>
<dbReference type="InterPro" id="IPR008999">
    <property type="entry name" value="Actin-crosslinking"/>
</dbReference>
<dbReference type="EMBL" id="QMFY01000011">
    <property type="protein sequence ID" value="RAV99469.1"/>
    <property type="molecule type" value="Genomic_DNA"/>
</dbReference>
<dbReference type="GO" id="GO:0004553">
    <property type="term" value="F:hydrolase activity, hydrolyzing O-glycosyl compounds"/>
    <property type="evidence" value="ECO:0007669"/>
    <property type="project" value="InterPro"/>
</dbReference>
<dbReference type="CDD" id="cd08023">
    <property type="entry name" value="GH16_laminarinase_like"/>
    <property type="match status" value="1"/>
</dbReference>
<dbReference type="InterPro" id="IPR013320">
    <property type="entry name" value="ConA-like_dom_sf"/>
</dbReference>